<dbReference type="EMBL" id="CP000473">
    <property type="protein sequence ID" value="ABJ84503.1"/>
    <property type="molecule type" value="Genomic_DNA"/>
</dbReference>
<organism evidence="2">
    <name type="scientific">Solibacter usitatus (strain Ellin6076)</name>
    <dbReference type="NCBI Taxonomy" id="234267"/>
    <lineage>
        <taxon>Bacteria</taxon>
        <taxon>Pseudomonadati</taxon>
        <taxon>Acidobacteriota</taxon>
        <taxon>Terriglobia</taxon>
        <taxon>Bryobacterales</taxon>
        <taxon>Solibacteraceae</taxon>
        <taxon>Candidatus Solibacter</taxon>
    </lineage>
</organism>
<dbReference type="Pfam" id="PF07589">
    <property type="entry name" value="PEP-CTERM"/>
    <property type="match status" value="1"/>
</dbReference>
<protein>
    <recommendedName>
        <fullName evidence="1">Ice-binding protein C-terminal domain-containing protein</fullName>
    </recommendedName>
</protein>
<reference evidence="2" key="1">
    <citation type="submission" date="2006-10" db="EMBL/GenBank/DDBJ databases">
        <title>Complete sequence of Solibacter usitatus Ellin6076.</title>
        <authorList>
            <consortium name="US DOE Joint Genome Institute"/>
            <person name="Copeland A."/>
            <person name="Lucas S."/>
            <person name="Lapidus A."/>
            <person name="Barry K."/>
            <person name="Detter J.C."/>
            <person name="Glavina del Rio T."/>
            <person name="Hammon N."/>
            <person name="Israni S."/>
            <person name="Dalin E."/>
            <person name="Tice H."/>
            <person name="Pitluck S."/>
            <person name="Thompson L.S."/>
            <person name="Brettin T."/>
            <person name="Bruce D."/>
            <person name="Han C."/>
            <person name="Tapia R."/>
            <person name="Gilna P."/>
            <person name="Schmutz J."/>
            <person name="Larimer F."/>
            <person name="Land M."/>
            <person name="Hauser L."/>
            <person name="Kyrpides N."/>
            <person name="Mikhailova N."/>
            <person name="Janssen P.H."/>
            <person name="Kuske C.R."/>
            <person name="Richardson P."/>
        </authorList>
    </citation>
    <scope>NUCLEOTIDE SEQUENCE</scope>
    <source>
        <strain evidence="2">Ellin6076</strain>
    </source>
</reference>
<dbReference type="InterPro" id="IPR013424">
    <property type="entry name" value="Ice-binding_C"/>
</dbReference>
<dbReference type="KEGG" id="sus:Acid_3531"/>
<dbReference type="InParanoid" id="Q020Y6"/>
<accession>Q020Y6</accession>
<dbReference type="STRING" id="234267.Acid_3531"/>
<feature type="domain" description="Ice-binding protein C-terminal" evidence="1">
    <location>
        <begin position="161"/>
        <end position="185"/>
    </location>
</feature>
<gene>
    <name evidence="2" type="ordered locus">Acid_3531</name>
</gene>
<dbReference type="HOGENOM" id="CLU_1440190_0_0_0"/>
<sequence precursor="true">MNALSITRQFLTIGIFSACLYAAPIQYSIAFNGGSPTPTAGSFTYDAVTTQFSSFLVDWHGATFDLTISANSPIGSNGCSATAAQFFAVMTGGPGACAGTNTLGWLAAITSPGQGAFAISDTGTGSGPPVVGIGNQTVSPALLTVSTSTSGSFLVTEVTQAPEPSSLVLAVGGIVLLGFTRRTRRLAN</sequence>
<proteinExistence type="predicted"/>
<name>Q020Y6_SOLUE</name>
<evidence type="ECO:0000313" key="2">
    <source>
        <dbReference type="EMBL" id="ABJ84503.1"/>
    </source>
</evidence>
<evidence type="ECO:0000259" key="1">
    <source>
        <dbReference type="Pfam" id="PF07589"/>
    </source>
</evidence>
<dbReference type="AlphaFoldDB" id="Q020Y6"/>